<name>A0A0M9G621_LEPPY</name>
<dbReference type="RefSeq" id="XP_015661389.1">
    <property type="nucleotide sequence ID" value="XM_015799787.1"/>
</dbReference>
<comment type="caution">
    <text evidence="6">The sequence shown here is derived from an EMBL/GenBank/DDBJ whole genome shotgun (WGS) entry which is preliminary data.</text>
</comment>
<feature type="domain" description="Oxidoreductase FAD/NAD(P)-binding" evidence="4">
    <location>
        <begin position="427"/>
        <end position="541"/>
    </location>
</feature>
<comment type="cofactor">
    <cofactor evidence="1">
        <name>FMN</name>
        <dbReference type="ChEBI" id="CHEBI:58210"/>
    </cofactor>
</comment>
<accession>A0A0M9G621</accession>
<evidence type="ECO:0000259" key="5">
    <source>
        <dbReference type="Pfam" id="PF09791"/>
    </source>
</evidence>
<reference evidence="6 7" key="1">
    <citation type="submission" date="2015-07" db="EMBL/GenBank/DDBJ databases">
        <title>High-quality genome of monoxenous trypanosomatid Leptomonas pyrrhocoris.</title>
        <authorList>
            <person name="Flegontov P."/>
            <person name="Butenko A."/>
            <person name="Firsov S."/>
            <person name="Vlcek C."/>
            <person name="Logacheva M.D."/>
            <person name="Field M."/>
            <person name="Filatov D."/>
            <person name="Flegontova O."/>
            <person name="Gerasimov E."/>
            <person name="Jackson A.P."/>
            <person name="Kelly S."/>
            <person name="Opperdoes F."/>
            <person name="O'Reilly A."/>
            <person name="Votypka J."/>
            <person name="Yurchenko V."/>
            <person name="Lukes J."/>
        </authorList>
    </citation>
    <scope>NUCLEOTIDE SEQUENCE [LARGE SCALE GENOMIC DNA]</scope>
    <source>
        <strain evidence="6">H10</strain>
    </source>
</reference>
<keyword evidence="7" id="KW-1185">Reference proteome</keyword>
<sequence length="583" mass="64148">MRRPREPAPGDCCGSGCTRCVWDMYYDELAKFEEFIANGGEEEEASVSSEDDTPISYVGSVVVKYLGATELSDRSAYTFSDFEKEEVKLRNLVPIEKVNLIKSSESVFDPNTPGVNIIDVHAPFSGVRPMPGDTVEILVPNSTGTNAGDDVARLCKALGLDPNTWCELRRSPFVPEDNFPPWLPLEVPITVGHLFSFYIDVSSSSYLLHRSFFEGLLRIYNNSKAMSKSSDLAPSTRDREKVQLLKECASTDKGAEVLRTMANTAAPLCYPSLADVLEAFSFVKVPLDRLLEVTGPLQPRKFSVTNYIPSNAAVDHIQLCMREVCAPRSRNLNASAVSGSPRRVAEMLNEASYGVSSDSSEFFFGHTSHPLCNAARTSQKGALTLPRKMYVGSSLFGRTYFAKQLHAGCSLVCDPSRAKNLRSMVFFVGCGTGIAPLIAAVSQLMYLRASSSGDDAPYPCWVFYGARTEAELVYHEKLESALSTGAITHYECALSRVQEKGQNRSHVTDLLKKHQTAVVNALENAGQMFVCGPASALRAVRKVLECDLLAEADDDDSVREQRIFMLEKQGRLLFDNWSTGSIF</sequence>
<dbReference type="PANTHER" id="PTHR19384">
    <property type="entry name" value="NITRIC OXIDE SYNTHASE-RELATED"/>
    <property type="match status" value="1"/>
</dbReference>
<dbReference type="Proteomes" id="UP000037923">
    <property type="component" value="Unassembled WGS sequence"/>
</dbReference>
<evidence type="ECO:0000256" key="2">
    <source>
        <dbReference type="ARBA" id="ARBA00022630"/>
    </source>
</evidence>
<dbReference type="RefSeq" id="XP_015661388.1">
    <property type="nucleotide sequence ID" value="XM_015799786.1"/>
</dbReference>
<evidence type="ECO:0000256" key="1">
    <source>
        <dbReference type="ARBA" id="ARBA00001917"/>
    </source>
</evidence>
<feature type="domain" description="Oxidoreductase-like" evidence="5">
    <location>
        <begin position="3"/>
        <end position="34"/>
    </location>
</feature>
<dbReference type="GO" id="GO:0016491">
    <property type="term" value="F:oxidoreductase activity"/>
    <property type="evidence" value="ECO:0007669"/>
    <property type="project" value="InterPro"/>
</dbReference>
<evidence type="ECO:0000313" key="7">
    <source>
        <dbReference type="Proteomes" id="UP000037923"/>
    </source>
</evidence>
<keyword evidence="2" id="KW-0285">Flavoprotein</keyword>
<dbReference type="GeneID" id="26902986"/>
<dbReference type="Pfam" id="PF09791">
    <property type="entry name" value="Oxidored-like"/>
    <property type="match status" value="1"/>
</dbReference>
<evidence type="ECO:0000259" key="4">
    <source>
        <dbReference type="Pfam" id="PF00175"/>
    </source>
</evidence>
<keyword evidence="3" id="KW-0288">FMN</keyword>
<proteinExistence type="predicted"/>
<dbReference type="InterPro" id="IPR001433">
    <property type="entry name" value="OxRdtase_FAD/NAD-bd"/>
</dbReference>
<gene>
    <name evidence="6" type="ORF">ABB37_02695</name>
</gene>
<evidence type="ECO:0000313" key="6">
    <source>
        <dbReference type="EMBL" id="KPA82949.1"/>
    </source>
</evidence>
<protein>
    <submittedName>
        <fullName evidence="6">Oxidoreductase-like protein</fullName>
    </submittedName>
</protein>
<dbReference type="GO" id="GO:0050660">
    <property type="term" value="F:flavin adenine dinucleotide binding"/>
    <property type="evidence" value="ECO:0007669"/>
    <property type="project" value="TreeGrafter"/>
</dbReference>
<organism evidence="6 7">
    <name type="scientific">Leptomonas pyrrhocoris</name>
    <name type="common">Firebug parasite</name>
    <dbReference type="NCBI Taxonomy" id="157538"/>
    <lineage>
        <taxon>Eukaryota</taxon>
        <taxon>Discoba</taxon>
        <taxon>Euglenozoa</taxon>
        <taxon>Kinetoplastea</taxon>
        <taxon>Metakinetoplastina</taxon>
        <taxon>Trypanosomatida</taxon>
        <taxon>Trypanosomatidae</taxon>
        <taxon>Leishmaniinae</taxon>
        <taxon>Leptomonas</taxon>
    </lineage>
</organism>
<dbReference type="Gene3D" id="3.40.50.80">
    <property type="entry name" value="Nucleotide-binding domain of ferredoxin-NADP reductase (FNR) module"/>
    <property type="match status" value="1"/>
</dbReference>
<dbReference type="InterPro" id="IPR039261">
    <property type="entry name" value="FNR_nucleotide-bd"/>
</dbReference>
<dbReference type="EMBL" id="LGTL01000004">
    <property type="protein sequence ID" value="KPA82950.1"/>
    <property type="molecule type" value="Genomic_DNA"/>
</dbReference>
<dbReference type="EMBL" id="LGTL01000004">
    <property type="protein sequence ID" value="KPA82949.1"/>
    <property type="molecule type" value="Genomic_DNA"/>
</dbReference>
<dbReference type="InterPro" id="IPR023173">
    <property type="entry name" value="NADPH_Cyt_P450_Rdtase_alpha"/>
</dbReference>
<dbReference type="VEuPathDB" id="TriTrypDB:LpyrH10_04_2450"/>
<dbReference type="PANTHER" id="PTHR19384:SF128">
    <property type="entry name" value="NADPH OXIDOREDUCTASE A"/>
    <property type="match status" value="1"/>
</dbReference>
<dbReference type="InterPro" id="IPR017938">
    <property type="entry name" value="Riboflavin_synthase-like_b-brl"/>
</dbReference>
<dbReference type="Pfam" id="PF00175">
    <property type="entry name" value="NAD_binding_1"/>
    <property type="match status" value="1"/>
</dbReference>
<evidence type="ECO:0000256" key="3">
    <source>
        <dbReference type="ARBA" id="ARBA00022643"/>
    </source>
</evidence>
<dbReference type="Gene3D" id="1.20.990.10">
    <property type="entry name" value="NADPH-cytochrome p450 Reductase, Chain A, domain 3"/>
    <property type="match status" value="1"/>
</dbReference>
<dbReference type="SUPFAM" id="SSF52343">
    <property type="entry name" value="Ferredoxin reductase-like, C-terminal NADP-linked domain"/>
    <property type="match status" value="1"/>
</dbReference>
<dbReference type="OMA" id="CELHRSP"/>
<dbReference type="GO" id="GO:0010181">
    <property type="term" value="F:FMN binding"/>
    <property type="evidence" value="ECO:0007669"/>
    <property type="project" value="TreeGrafter"/>
</dbReference>
<dbReference type="SUPFAM" id="SSF63380">
    <property type="entry name" value="Riboflavin synthase domain-like"/>
    <property type="match status" value="1"/>
</dbReference>
<dbReference type="InterPro" id="IPR019180">
    <property type="entry name" value="Oxidoreductase-like_N"/>
</dbReference>
<dbReference type="OrthoDB" id="1856718at2759"/>
<dbReference type="AlphaFoldDB" id="A0A0M9G621"/>
<dbReference type="GO" id="GO:0005829">
    <property type="term" value="C:cytosol"/>
    <property type="evidence" value="ECO:0007669"/>
    <property type="project" value="TreeGrafter"/>
</dbReference>